<dbReference type="EnsemblPlants" id="MELO3C034911.2.1">
    <property type="protein sequence ID" value="MELO3C034911.2.1"/>
    <property type="gene ID" value="MELO3C034911.2"/>
</dbReference>
<protein>
    <submittedName>
        <fullName evidence="2">Uncharacterized protein</fullName>
    </submittedName>
</protein>
<dbReference type="InterPro" id="IPR038765">
    <property type="entry name" value="Papain-like_cys_pep_sf"/>
</dbReference>
<dbReference type="Gene3D" id="3.40.395.10">
    <property type="entry name" value="Adenoviral Proteinase, Chain A"/>
    <property type="match status" value="1"/>
</dbReference>
<dbReference type="AlphaFoldDB" id="A0A9I9EJZ8"/>
<dbReference type="SUPFAM" id="SSF54001">
    <property type="entry name" value="Cysteine proteinases"/>
    <property type="match status" value="1"/>
</dbReference>
<proteinExistence type="predicted"/>
<sequence length="152" mass="17603">MNELIFGSDKFVYLTREDLLHYCGMVEIGYMCILAYITGLKIWQAKHDLQRYRSTLKWRPVKCPHQLDYVGCGYYMQKYIHEILNTKSAYRQEEIDEIRTKWAGTGSPIVFGGVGGPVLDDCICCSTIWKCGKVDILEDIFSSFAIFNNFPF</sequence>
<evidence type="ECO:0000313" key="2">
    <source>
        <dbReference type="EnsemblPlants" id="MELO3C034911.2.1"/>
    </source>
</evidence>
<evidence type="ECO:0000256" key="1">
    <source>
        <dbReference type="SAM" id="Phobius"/>
    </source>
</evidence>
<keyword evidence="1" id="KW-0812">Transmembrane</keyword>
<reference evidence="2" key="1">
    <citation type="submission" date="2023-03" db="UniProtKB">
        <authorList>
            <consortium name="EnsemblPlants"/>
        </authorList>
    </citation>
    <scope>IDENTIFICATION</scope>
</reference>
<dbReference type="Gramene" id="MELO3C034911.2.1">
    <property type="protein sequence ID" value="MELO3C034911.2.1"/>
    <property type="gene ID" value="MELO3C034911.2"/>
</dbReference>
<organism evidence="2">
    <name type="scientific">Cucumis melo</name>
    <name type="common">Muskmelon</name>
    <dbReference type="NCBI Taxonomy" id="3656"/>
    <lineage>
        <taxon>Eukaryota</taxon>
        <taxon>Viridiplantae</taxon>
        <taxon>Streptophyta</taxon>
        <taxon>Embryophyta</taxon>
        <taxon>Tracheophyta</taxon>
        <taxon>Spermatophyta</taxon>
        <taxon>Magnoliopsida</taxon>
        <taxon>eudicotyledons</taxon>
        <taxon>Gunneridae</taxon>
        <taxon>Pentapetalae</taxon>
        <taxon>rosids</taxon>
        <taxon>fabids</taxon>
        <taxon>Cucurbitales</taxon>
        <taxon>Cucurbitaceae</taxon>
        <taxon>Benincaseae</taxon>
        <taxon>Cucumis</taxon>
    </lineage>
</organism>
<name>A0A9I9EJZ8_CUCME</name>
<feature type="transmembrane region" description="Helical" evidence="1">
    <location>
        <begin position="19"/>
        <end position="43"/>
    </location>
</feature>
<keyword evidence="1" id="KW-0472">Membrane</keyword>
<accession>A0A9I9EJZ8</accession>
<keyword evidence="1" id="KW-1133">Transmembrane helix</keyword>